<sequence length="134" mass="14849">MLPFLSPTFPPSERSRTNPDFLCTSVNSFTGQNITLQNTVCATCPTLPSLPFIQISCVRPLPIQAPPPSLPDLYQLFARVQITHFTGIILAANSTLSTGIAAKTLLTVCFLKRKKKTKLKVPMSFIYNFVLSRF</sequence>
<protein>
    <submittedName>
        <fullName evidence="1">Uncharacterized protein</fullName>
    </submittedName>
</protein>
<dbReference type="AlphaFoldDB" id="A0AAV2ZKH4"/>
<comment type="caution">
    <text evidence="1">The sequence shown here is derived from an EMBL/GenBank/DDBJ whole genome shotgun (WGS) entry which is preliminary data.</text>
</comment>
<accession>A0AAV2ZKH4</accession>
<dbReference type="Proteomes" id="UP001181693">
    <property type="component" value="Unassembled WGS sequence"/>
</dbReference>
<organism evidence="1 2">
    <name type="scientific">Pyxicephalus adspersus</name>
    <name type="common">African bullfrog</name>
    <dbReference type="NCBI Taxonomy" id="30357"/>
    <lineage>
        <taxon>Eukaryota</taxon>
        <taxon>Metazoa</taxon>
        <taxon>Chordata</taxon>
        <taxon>Craniata</taxon>
        <taxon>Vertebrata</taxon>
        <taxon>Euteleostomi</taxon>
        <taxon>Amphibia</taxon>
        <taxon>Batrachia</taxon>
        <taxon>Anura</taxon>
        <taxon>Neobatrachia</taxon>
        <taxon>Ranoidea</taxon>
        <taxon>Pyxicephalidae</taxon>
        <taxon>Pyxicephalinae</taxon>
        <taxon>Pyxicephalus</taxon>
    </lineage>
</organism>
<evidence type="ECO:0000313" key="1">
    <source>
        <dbReference type="EMBL" id="DBA15775.1"/>
    </source>
</evidence>
<reference evidence="1" key="1">
    <citation type="thesis" date="2020" institute="ProQuest LLC" country="789 East Eisenhower Parkway, Ann Arbor, MI, USA">
        <title>Comparative Genomics and Chromosome Evolution.</title>
        <authorList>
            <person name="Mudd A.B."/>
        </authorList>
    </citation>
    <scope>NUCLEOTIDE SEQUENCE</scope>
    <source>
        <strain evidence="1">1538</strain>
        <tissue evidence="1">Blood</tissue>
    </source>
</reference>
<name>A0AAV2ZKH4_PYXAD</name>
<proteinExistence type="predicted"/>
<evidence type="ECO:0000313" key="2">
    <source>
        <dbReference type="Proteomes" id="UP001181693"/>
    </source>
</evidence>
<gene>
    <name evidence="1" type="ORF">GDO54_003241</name>
</gene>
<keyword evidence="2" id="KW-1185">Reference proteome</keyword>
<dbReference type="EMBL" id="DYDO01000011">
    <property type="protein sequence ID" value="DBA15775.1"/>
    <property type="molecule type" value="Genomic_DNA"/>
</dbReference>